<dbReference type="Proteomes" id="UP000285750">
    <property type="component" value="Unassembled WGS sequence"/>
</dbReference>
<evidence type="ECO:0008006" key="4">
    <source>
        <dbReference type="Google" id="ProtNLM"/>
    </source>
</evidence>
<gene>
    <name evidence="2" type="ORF">DWY14_00170</name>
</gene>
<name>A0A412HAS0_9BACT</name>
<feature type="transmembrane region" description="Helical" evidence="1">
    <location>
        <begin position="35"/>
        <end position="55"/>
    </location>
</feature>
<accession>A0A412HAS0</accession>
<keyword evidence="1" id="KW-1133">Transmembrane helix</keyword>
<reference evidence="2 3" key="1">
    <citation type="submission" date="2018-08" db="EMBL/GenBank/DDBJ databases">
        <title>A genome reference for cultivated species of the human gut microbiota.</title>
        <authorList>
            <person name="Zou Y."/>
            <person name="Xue W."/>
            <person name="Luo G."/>
        </authorList>
    </citation>
    <scope>NUCLEOTIDE SEQUENCE [LARGE SCALE GENOMIC DNA]</scope>
    <source>
        <strain evidence="2 3">AF24-16AC</strain>
    </source>
</reference>
<evidence type="ECO:0000313" key="3">
    <source>
        <dbReference type="Proteomes" id="UP000285750"/>
    </source>
</evidence>
<feature type="transmembrane region" description="Helical" evidence="1">
    <location>
        <begin position="75"/>
        <end position="96"/>
    </location>
</feature>
<proteinExistence type="predicted"/>
<evidence type="ECO:0000256" key="1">
    <source>
        <dbReference type="SAM" id="Phobius"/>
    </source>
</evidence>
<dbReference type="EMBL" id="QRUY01000001">
    <property type="protein sequence ID" value="RGS10593.1"/>
    <property type="molecule type" value="Genomic_DNA"/>
</dbReference>
<protein>
    <recommendedName>
        <fullName evidence="4">Holin</fullName>
    </recommendedName>
</protein>
<keyword evidence="1" id="KW-0812">Transmembrane</keyword>
<comment type="caution">
    <text evidence="2">The sequence shown here is derived from an EMBL/GenBank/DDBJ whole genome shotgun (WGS) entry which is preliminary data.</text>
</comment>
<evidence type="ECO:0000313" key="2">
    <source>
        <dbReference type="EMBL" id="RGS10593.1"/>
    </source>
</evidence>
<dbReference type="RefSeq" id="WP_118430391.1">
    <property type="nucleotide sequence ID" value="NZ_JAQCWP010000017.1"/>
</dbReference>
<organism evidence="2 3">
    <name type="scientific">Phocaeicola plebeius</name>
    <dbReference type="NCBI Taxonomy" id="310297"/>
    <lineage>
        <taxon>Bacteria</taxon>
        <taxon>Pseudomonadati</taxon>
        <taxon>Bacteroidota</taxon>
        <taxon>Bacteroidia</taxon>
        <taxon>Bacteroidales</taxon>
        <taxon>Bacteroidaceae</taxon>
        <taxon>Phocaeicola</taxon>
    </lineage>
</organism>
<dbReference type="GO" id="GO:0016020">
    <property type="term" value="C:membrane"/>
    <property type="evidence" value="ECO:0007669"/>
    <property type="project" value="UniProtKB-SubCell"/>
</dbReference>
<sequence>MQNLITVIAPQILVAGAYSFVGEIRSVVFELRWMLAFIVVMIVADFVLGIIDSVVKRGEDFRFSRAGRRTVCKFIEYNSYLVVGFMLGIAILQPVGICSYTISSICGLGLAFIFEFDSIMEHICTIHGIKNKVSIKRLLVGYIKKKYTTAGEIIEKVTKDEEDR</sequence>
<keyword evidence="1" id="KW-0472">Membrane</keyword>
<dbReference type="AlphaFoldDB" id="A0A412HAS0"/>